<sequence>WERSGRFPYNPSVVLDALQDPLSSLTPNVNVASLPGYIEVGDEDDNSSSNEVLRTYDKVRKVGRALELNGITASNELRRQKEKILARQKLQDERRVIARYGPISAGDARGCIATDDYNRCAAQEDEAQRIERKASRDEEAFLWRWLRIVEGFIRKGITEIGHKELKVLSPNNTGFSGDDLIPQPWFHK</sequence>
<feature type="non-terminal residue" evidence="1">
    <location>
        <position position="1"/>
    </location>
</feature>
<reference evidence="1" key="1">
    <citation type="submission" date="2015-01" db="EMBL/GenBank/DDBJ databases">
        <authorList>
            <person name="Durling Mikael"/>
        </authorList>
    </citation>
    <scope>NUCLEOTIDE SEQUENCE</scope>
</reference>
<name>A0A0B7KLX1_BIOOC</name>
<dbReference type="EMBL" id="CDPU01000523">
    <property type="protein sequence ID" value="CEO58194.1"/>
    <property type="molecule type" value="Genomic_DNA"/>
</dbReference>
<organism evidence="1">
    <name type="scientific">Bionectria ochroleuca</name>
    <name type="common">Gliocladium roseum</name>
    <dbReference type="NCBI Taxonomy" id="29856"/>
    <lineage>
        <taxon>Eukaryota</taxon>
        <taxon>Fungi</taxon>
        <taxon>Dikarya</taxon>
        <taxon>Ascomycota</taxon>
        <taxon>Pezizomycotina</taxon>
        <taxon>Sordariomycetes</taxon>
        <taxon>Hypocreomycetidae</taxon>
        <taxon>Hypocreales</taxon>
        <taxon>Bionectriaceae</taxon>
        <taxon>Clonostachys</taxon>
    </lineage>
</organism>
<feature type="non-terminal residue" evidence="1">
    <location>
        <position position="188"/>
    </location>
</feature>
<accession>A0A0B7KLX1</accession>
<protein>
    <submittedName>
        <fullName evidence="1">Uncharacterized protein</fullName>
    </submittedName>
</protein>
<gene>
    <name evidence="1" type="ORF">BN869_000014252_1</name>
</gene>
<dbReference type="AlphaFoldDB" id="A0A0B7KLX1"/>
<proteinExistence type="predicted"/>
<evidence type="ECO:0000313" key="1">
    <source>
        <dbReference type="EMBL" id="CEO58194.1"/>
    </source>
</evidence>